<dbReference type="PANTHER" id="PTHR46278:SF2">
    <property type="entry name" value="ASPARTATE-SEMIALDEHYDE DEHYDROGENASE"/>
    <property type="match status" value="1"/>
</dbReference>
<dbReference type="SUPFAM" id="SSF51735">
    <property type="entry name" value="NAD(P)-binding Rossmann-fold domains"/>
    <property type="match status" value="1"/>
</dbReference>
<feature type="domain" description="Semialdehyde dehydrogenase NAD-binding" evidence="2">
    <location>
        <begin position="6"/>
        <end position="116"/>
    </location>
</feature>
<accession>A0A1H2E005</accession>
<reference evidence="4" key="1">
    <citation type="submission" date="2016-10" db="EMBL/GenBank/DDBJ databases">
        <authorList>
            <person name="Varghese N."/>
            <person name="Submissions S."/>
        </authorList>
    </citation>
    <scope>NUCLEOTIDE SEQUENCE [LARGE SCALE GENOMIC DNA]</scope>
    <source>
        <strain evidence="4">CCTCC 2012022</strain>
    </source>
</reference>
<sequence length="327" mass="34440">MNRTFDIAVIGATSLVGEALLELLDEREFPVGKLTALACDEAIGQVASFRERNLRVRALDAFDLTDVALVFVLEPLAPAQRARIEAAGCALVDLSGAPGSTPCVAAQANPQALVGRQVRAPLPAVVALAEVLAPLAGLLALRRVTLTACLAVSAHGREGIEELARQTAQLLNARPLEPGMFGRQIAFNLLAASGAEEDGHGVDERRLAGELREVLALPELPVAATCVQAPVFFGDSLAVSLQCAAPVDLEAVERCLDTAPGVERIEAGDWPTAVGDAVGQESVYVGRLRRGLHDPCQLDLWIVSDNVRKGAALNAVQLAELLLNPRP</sequence>
<dbReference type="PIRSF" id="PIRSF000148">
    <property type="entry name" value="ASA_dh"/>
    <property type="match status" value="1"/>
</dbReference>
<evidence type="ECO:0000259" key="2">
    <source>
        <dbReference type="SMART" id="SM00859"/>
    </source>
</evidence>
<dbReference type="InterPro" id="IPR000534">
    <property type="entry name" value="Semialdehyde_DH_NAD-bd"/>
</dbReference>
<evidence type="ECO:0000256" key="1">
    <source>
        <dbReference type="ARBA" id="ARBA00010584"/>
    </source>
</evidence>
<keyword evidence="4" id="KW-1185">Reference proteome</keyword>
<dbReference type="GO" id="GO:0046983">
    <property type="term" value="F:protein dimerization activity"/>
    <property type="evidence" value="ECO:0007669"/>
    <property type="project" value="InterPro"/>
</dbReference>
<proteinExistence type="inferred from homology"/>
<dbReference type="STRING" id="1245526.SAMN05216580_0165"/>
<dbReference type="Proteomes" id="UP000243063">
    <property type="component" value="Chromosome I"/>
</dbReference>
<dbReference type="Gene3D" id="3.30.360.10">
    <property type="entry name" value="Dihydrodipicolinate Reductase, domain 2"/>
    <property type="match status" value="1"/>
</dbReference>
<dbReference type="RefSeq" id="WP_090211407.1">
    <property type="nucleotide sequence ID" value="NZ_LT629780.1"/>
</dbReference>
<dbReference type="GO" id="GO:0051287">
    <property type="term" value="F:NAD binding"/>
    <property type="evidence" value="ECO:0007669"/>
    <property type="project" value="InterPro"/>
</dbReference>
<dbReference type="AlphaFoldDB" id="A0A1H2E005"/>
<dbReference type="NCBIfam" id="NF011456">
    <property type="entry name" value="PRK14874.1"/>
    <property type="match status" value="1"/>
</dbReference>
<comment type="similarity">
    <text evidence="1">Belongs to the aspartate-semialdehyde dehydrogenase family.</text>
</comment>
<dbReference type="InterPro" id="IPR036291">
    <property type="entry name" value="NAD(P)-bd_dom_sf"/>
</dbReference>
<dbReference type="NCBIfam" id="NF004224">
    <property type="entry name" value="PRK05671.1"/>
    <property type="match status" value="1"/>
</dbReference>
<dbReference type="Pfam" id="PF02774">
    <property type="entry name" value="Semialdhyde_dhC"/>
    <property type="match status" value="1"/>
</dbReference>
<dbReference type="SUPFAM" id="SSF55347">
    <property type="entry name" value="Glyceraldehyde-3-phosphate dehydrogenase-like, C-terminal domain"/>
    <property type="match status" value="1"/>
</dbReference>
<name>A0A1H2E005_9GAMM</name>
<organism evidence="3 4">
    <name type="scientific">Geopseudomonas guangdongensis</name>
    <dbReference type="NCBI Taxonomy" id="1245526"/>
    <lineage>
        <taxon>Bacteria</taxon>
        <taxon>Pseudomonadati</taxon>
        <taxon>Pseudomonadota</taxon>
        <taxon>Gammaproteobacteria</taxon>
        <taxon>Pseudomonadales</taxon>
        <taxon>Pseudomonadaceae</taxon>
        <taxon>Geopseudomonas</taxon>
    </lineage>
</organism>
<gene>
    <name evidence="3" type="ORF">SAMN05216580_0165</name>
</gene>
<evidence type="ECO:0000313" key="3">
    <source>
        <dbReference type="EMBL" id="SDT88436.1"/>
    </source>
</evidence>
<dbReference type="SMART" id="SM00859">
    <property type="entry name" value="Semialdhyde_dh"/>
    <property type="match status" value="1"/>
</dbReference>
<dbReference type="Gene3D" id="3.40.50.720">
    <property type="entry name" value="NAD(P)-binding Rossmann-like Domain"/>
    <property type="match status" value="1"/>
</dbReference>
<dbReference type="Pfam" id="PF01118">
    <property type="entry name" value="Semialdhyde_dh"/>
    <property type="match status" value="1"/>
</dbReference>
<dbReference type="GO" id="GO:0008652">
    <property type="term" value="P:amino acid biosynthetic process"/>
    <property type="evidence" value="ECO:0007669"/>
    <property type="project" value="InterPro"/>
</dbReference>
<dbReference type="PANTHER" id="PTHR46278">
    <property type="entry name" value="DEHYDROGENASE, PUTATIVE-RELATED"/>
    <property type="match status" value="1"/>
</dbReference>
<dbReference type="CDD" id="cd17894">
    <property type="entry name" value="ASADH_USG1_N"/>
    <property type="match status" value="1"/>
</dbReference>
<dbReference type="InterPro" id="IPR012280">
    <property type="entry name" value="Semialdhyde_DH_dimer_dom"/>
</dbReference>
<dbReference type="EMBL" id="LT629780">
    <property type="protein sequence ID" value="SDT88436.1"/>
    <property type="molecule type" value="Genomic_DNA"/>
</dbReference>
<dbReference type="GO" id="GO:0016620">
    <property type="term" value="F:oxidoreductase activity, acting on the aldehyde or oxo group of donors, NAD or NADP as acceptor"/>
    <property type="evidence" value="ECO:0007669"/>
    <property type="project" value="InterPro"/>
</dbReference>
<evidence type="ECO:0000313" key="4">
    <source>
        <dbReference type="Proteomes" id="UP000243063"/>
    </source>
</evidence>
<dbReference type="CDD" id="cd18129">
    <property type="entry name" value="ASADH_C_USG1_like"/>
    <property type="match status" value="1"/>
</dbReference>
<dbReference type="OrthoDB" id="9805684at2"/>
<protein>
    <submittedName>
        <fullName evidence="3">Aspartate-semialdehyde dehydrogenase</fullName>
    </submittedName>
</protein>